<protein>
    <submittedName>
        <fullName evidence="4">DUF4129 domain-containing protein</fullName>
    </submittedName>
</protein>
<dbReference type="Proteomes" id="UP000766550">
    <property type="component" value="Unassembled WGS sequence"/>
</dbReference>
<evidence type="ECO:0000313" key="5">
    <source>
        <dbReference type="Proteomes" id="UP000766550"/>
    </source>
</evidence>
<feature type="transmembrane region" description="Helical" evidence="2">
    <location>
        <begin position="139"/>
        <end position="159"/>
    </location>
</feature>
<keyword evidence="2" id="KW-0812">Transmembrane</keyword>
<dbReference type="RefSeq" id="WP_162316953.1">
    <property type="nucleotide sequence ID" value="NZ_JAHQXF010000001.1"/>
</dbReference>
<dbReference type="InterPro" id="IPR025403">
    <property type="entry name" value="TgpA-like_C"/>
</dbReference>
<keyword evidence="2" id="KW-1133">Transmembrane helix</keyword>
<sequence length="287" mass="29686">MSRRLAVALACLLAVLALVVGAPALKTPTGSADSDAERIGAGQRGPSQSAPLDASPTASGFVMVTLLVALVVALAYGLRQYRRSDAVLAAATTVGLTALAAALVAAEWNPTVAGAFTDGTMDQSAVDSTTSVTPGPDSLWLVGAVGSFALVVLAGVVLFRATDAETWAATDGDTETGDGAATEDPTALGEAAGRAADRIADDAPLDNVVYRAWREMTDALDVPDPETSTPGEFQAAAVDAGMDSEDVAVLTDLFETVRYGDQPATEERERRAERALRNVERTYERSL</sequence>
<organism evidence="4 5">
    <name type="scientific">Haloarcula limicola</name>
    <dbReference type="NCBI Taxonomy" id="1429915"/>
    <lineage>
        <taxon>Archaea</taxon>
        <taxon>Methanobacteriati</taxon>
        <taxon>Methanobacteriota</taxon>
        <taxon>Stenosarchaea group</taxon>
        <taxon>Halobacteria</taxon>
        <taxon>Halobacteriales</taxon>
        <taxon>Haloarculaceae</taxon>
        <taxon>Haloarcula</taxon>
    </lineage>
</organism>
<proteinExistence type="predicted"/>
<keyword evidence="5" id="KW-1185">Reference proteome</keyword>
<evidence type="ECO:0000256" key="1">
    <source>
        <dbReference type="SAM" id="MobiDB-lite"/>
    </source>
</evidence>
<feature type="region of interest" description="Disordered" evidence="1">
    <location>
        <begin position="27"/>
        <end position="52"/>
    </location>
</feature>
<accession>A0A8J7Y448</accession>
<dbReference type="AlphaFoldDB" id="A0A8J7Y448"/>
<dbReference type="OrthoDB" id="206550at2157"/>
<evidence type="ECO:0000256" key="2">
    <source>
        <dbReference type="SAM" id="Phobius"/>
    </source>
</evidence>
<comment type="caution">
    <text evidence="4">The sequence shown here is derived from an EMBL/GenBank/DDBJ whole genome shotgun (WGS) entry which is preliminary data.</text>
</comment>
<feature type="domain" description="Protein-glutamine gamma-glutamyltransferase-like C-terminal" evidence="3">
    <location>
        <begin position="210"/>
        <end position="277"/>
    </location>
</feature>
<keyword evidence="2" id="KW-0472">Membrane</keyword>
<feature type="transmembrane region" description="Helical" evidence="2">
    <location>
        <begin position="58"/>
        <end position="79"/>
    </location>
</feature>
<evidence type="ECO:0000313" key="4">
    <source>
        <dbReference type="EMBL" id="MBV0923852.1"/>
    </source>
</evidence>
<evidence type="ECO:0000259" key="3">
    <source>
        <dbReference type="Pfam" id="PF13559"/>
    </source>
</evidence>
<name>A0A8J7Y448_9EURY</name>
<dbReference type="Pfam" id="PF13559">
    <property type="entry name" value="DUF4129"/>
    <property type="match status" value="1"/>
</dbReference>
<reference evidence="4 5" key="1">
    <citation type="submission" date="2021-06" db="EMBL/GenBank/DDBJ databases">
        <title>New haloarchaea isolates fom saline soil.</title>
        <authorList>
            <person name="Duran-Viseras A."/>
            <person name="Sanchez-Porro C.S."/>
            <person name="Ventosa A."/>
        </authorList>
    </citation>
    <scope>NUCLEOTIDE SEQUENCE [LARGE SCALE GENOMIC DNA]</scope>
    <source>
        <strain evidence="4 5">JCM 183640</strain>
    </source>
</reference>
<feature type="transmembrane region" description="Helical" evidence="2">
    <location>
        <begin position="86"/>
        <end position="106"/>
    </location>
</feature>
<gene>
    <name evidence="4" type="ORF">KTS45_06515</name>
</gene>
<dbReference type="EMBL" id="JAHQXF010000001">
    <property type="protein sequence ID" value="MBV0923852.1"/>
    <property type="molecule type" value="Genomic_DNA"/>
</dbReference>